<keyword evidence="3" id="KW-1185">Reference proteome</keyword>
<dbReference type="OrthoDB" id="669323at2"/>
<evidence type="ECO:0000313" key="2">
    <source>
        <dbReference type="EMBL" id="TDX00313.1"/>
    </source>
</evidence>
<dbReference type="EMBL" id="SODV01000001">
    <property type="protein sequence ID" value="TDX00313.1"/>
    <property type="molecule type" value="Genomic_DNA"/>
</dbReference>
<dbReference type="Gene3D" id="3.40.30.10">
    <property type="entry name" value="Glutaredoxin"/>
    <property type="match status" value="1"/>
</dbReference>
<evidence type="ECO:0000313" key="3">
    <source>
        <dbReference type="Proteomes" id="UP000294498"/>
    </source>
</evidence>
<dbReference type="SUPFAM" id="SSF52833">
    <property type="entry name" value="Thioredoxin-like"/>
    <property type="match status" value="1"/>
</dbReference>
<feature type="chain" id="PRO_5020648251" evidence="1">
    <location>
        <begin position="17"/>
        <end position="193"/>
    </location>
</feature>
<dbReference type="GO" id="GO:0016853">
    <property type="term" value="F:isomerase activity"/>
    <property type="evidence" value="ECO:0007669"/>
    <property type="project" value="UniProtKB-KW"/>
</dbReference>
<proteinExistence type="predicted"/>
<gene>
    <name evidence="2" type="ORF">EDB95_1334</name>
</gene>
<dbReference type="RefSeq" id="WP_133991767.1">
    <property type="nucleotide sequence ID" value="NZ_SODV01000001.1"/>
</dbReference>
<sequence length="193" mass="20766">MKTLLVCLLMVGVARAQTPFAGAPQPALAPLPALAALPGAQFSWADVHTPYVVIVYLSPSCPLSQRYTVALNALAAQYAGSVSFVGVFAGKADPDADILAFRDKYRVAFSLQRDPNLALARRLHATVTPEVFLLDARHRQLYRGAIDDKAVSLGNSRPQALHSWLKMALDDVLAARPVGVPHTEPVGCLIDDR</sequence>
<reference evidence="2 3" key="1">
    <citation type="submission" date="2019-03" db="EMBL/GenBank/DDBJ databases">
        <title>Genomic Encyclopedia of Type Strains, Phase IV (KMG-IV): sequencing the most valuable type-strain genomes for metagenomic binning, comparative biology and taxonomic classification.</title>
        <authorList>
            <person name="Goeker M."/>
        </authorList>
    </citation>
    <scope>NUCLEOTIDE SEQUENCE [LARGE SCALE GENOMIC DNA]</scope>
    <source>
        <strain evidence="2 3">DSM 100059</strain>
    </source>
</reference>
<dbReference type="PANTHER" id="PTHR43640:SF1">
    <property type="entry name" value="THIOREDOXIN-DEPENDENT PEROXIREDOXIN"/>
    <property type="match status" value="1"/>
</dbReference>
<keyword evidence="2" id="KW-0413">Isomerase</keyword>
<name>A0A4V3GLP3_9BACT</name>
<dbReference type="Proteomes" id="UP000294498">
    <property type="component" value="Unassembled WGS sequence"/>
</dbReference>
<accession>A0A4V3GLP3</accession>
<dbReference type="AlphaFoldDB" id="A0A4V3GLP3"/>
<protein>
    <submittedName>
        <fullName evidence="2">Thiol-disulfide isomerase/thioredoxin</fullName>
    </submittedName>
</protein>
<dbReference type="InterPro" id="IPR036249">
    <property type="entry name" value="Thioredoxin-like_sf"/>
</dbReference>
<dbReference type="PANTHER" id="PTHR43640">
    <property type="entry name" value="OS07G0260300 PROTEIN"/>
    <property type="match status" value="1"/>
</dbReference>
<evidence type="ECO:0000256" key="1">
    <source>
        <dbReference type="SAM" id="SignalP"/>
    </source>
</evidence>
<organism evidence="2 3">
    <name type="scientific">Dinghuibacter silviterrae</name>
    <dbReference type="NCBI Taxonomy" id="1539049"/>
    <lineage>
        <taxon>Bacteria</taxon>
        <taxon>Pseudomonadati</taxon>
        <taxon>Bacteroidota</taxon>
        <taxon>Chitinophagia</taxon>
        <taxon>Chitinophagales</taxon>
        <taxon>Chitinophagaceae</taxon>
        <taxon>Dinghuibacter</taxon>
    </lineage>
</organism>
<keyword evidence="1" id="KW-0732">Signal</keyword>
<dbReference type="InterPro" id="IPR047262">
    <property type="entry name" value="PRX-like1"/>
</dbReference>
<comment type="caution">
    <text evidence="2">The sequence shown here is derived from an EMBL/GenBank/DDBJ whole genome shotgun (WGS) entry which is preliminary data.</text>
</comment>
<feature type="signal peptide" evidence="1">
    <location>
        <begin position="1"/>
        <end position="16"/>
    </location>
</feature>